<name>A0ABR1ISB3_9AGAR</name>
<proteinExistence type="predicted"/>
<reference evidence="2 3" key="1">
    <citation type="submission" date="2024-01" db="EMBL/GenBank/DDBJ databases">
        <title>A draft genome for the cacao thread blight pathogen Marasmiellus scandens.</title>
        <authorList>
            <person name="Baruah I.K."/>
            <person name="Leung J."/>
            <person name="Bukari Y."/>
            <person name="Amoako-Attah I."/>
            <person name="Meinhardt L.W."/>
            <person name="Bailey B.A."/>
            <person name="Cohen S.P."/>
        </authorList>
    </citation>
    <scope>NUCLEOTIDE SEQUENCE [LARGE SCALE GENOMIC DNA]</scope>
    <source>
        <strain evidence="2 3">GH-19</strain>
    </source>
</reference>
<organism evidence="2 3">
    <name type="scientific">Marasmiellus scandens</name>
    <dbReference type="NCBI Taxonomy" id="2682957"/>
    <lineage>
        <taxon>Eukaryota</taxon>
        <taxon>Fungi</taxon>
        <taxon>Dikarya</taxon>
        <taxon>Basidiomycota</taxon>
        <taxon>Agaricomycotina</taxon>
        <taxon>Agaricomycetes</taxon>
        <taxon>Agaricomycetidae</taxon>
        <taxon>Agaricales</taxon>
        <taxon>Marasmiineae</taxon>
        <taxon>Omphalotaceae</taxon>
        <taxon>Marasmiellus</taxon>
    </lineage>
</organism>
<evidence type="ECO:0000313" key="3">
    <source>
        <dbReference type="Proteomes" id="UP001498398"/>
    </source>
</evidence>
<protein>
    <submittedName>
        <fullName evidence="2">Uncharacterized protein</fullName>
    </submittedName>
</protein>
<sequence length="249" mass="27023">MPVGERDKPDPSLILKDGESCSRAQTIKAKQSKAAISNLPQNDVASAPTASEQCAVDDCTGELKDASEINFYKSETDDISLGDQSLSSRSLFLTNPQKIISNEDGNKDNFDNAESDSDIEMANEAVTEPEEDITPGEKHFLQAQNAAKAEPTSRKKKSAATNDLRLCYEPNSVKINGQTKAGVFCKFCKANEKGVELKINKIPEAPGINGQQNITTFTVEKPGPIPPFSVEGLLEYILELIVDTDEAVR</sequence>
<accession>A0ABR1ISB3</accession>
<evidence type="ECO:0000256" key="1">
    <source>
        <dbReference type="SAM" id="MobiDB-lite"/>
    </source>
</evidence>
<feature type="region of interest" description="Disordered" evidence="1">
    <location>
        <begin position="1"/>
        <end position="20"/>
    </location>
</feature>
<evidence type="ECO:0000313" key="2">
    <source>
        <dbReference type="EMBL" id="KAK7437566.1"/>
    </source>
</evidence>
<dbReference type="Proteomes" id="UP001498398">
    <property type="component" value="Unassembled WGS sequence"/>
</dbReference>
<gene>
    <name evidence="2" type="ORF">VKT23_018464</name>
</gene>
<comment type="caution">
    <text evidence="2">The sequence shown here is derived from an EMBL/GenBank/DDBJ whole genome shotgun (WGS) entry which is preliminary data.</text>
</comment>
<keyword evidence="3" id="KW-1185">Reference proteome</keyword>
<dbReference type="EMBL" id="JBANRG010000084">
    <property type="protein sequence ID" value="KAK7437566.1"/>
    <property type="molecule type" value="Genomic_DNA"/>
</dbReference>